<reference evidence="2" key="1">
    <citation type="submission" date="2025-08" db="UniProtKB">
        <authorList>
            <consortium name="RefSeq"/>
        </authorList>
    </citation>
    <scope>IDENTIFICATION</scope>
</reference>
<protein>
    <submittedName>
        <fullName evidence="2">Spermatogenesis-associated protein 3 isoform X1</fullName>
    </submittedName>
</protein>
<accession>A0AC55DDJ9</accession>
<organism evidence="1 2">
    <name type="scientific">Echinops telfairi</name>
    <name type="common">Lesser hedgehog tenrec</name>
    <dbReference type="NCBI Taxonomy" id="9371"/>
    <lineage>
        <taxon>Eukaryota</taxon>
        <taxon>Metazoa</taxon>
        <taxon>Chordata</taxon>
        <taxon>Craniata</taxon>
        <taxon>Vertebrata</taxon>
        <taxon>Euteleostomi</taxon>
        <taxon>Mammalia</taxon>
        <taxon>Eutheria</taxon>
        <taxon>Afrotheria</taxon>
        <taxon>Tenrecidae</taxon>
        <taxon>Tenrecinae</taxon>
        <taxon>Echinops</taxon>
    </lineage>
</organism>
<sequence length="181" mass="19632">MRKGKRKGHDSRRRDSATHPSSDSNQAVNRSFGSATQPTSSDSTYQPPSMESRPQNPVLQALPAPEISRPTDCLLPLDTKPKHPAVKPAGPLIPADPRSCTCIPCPGSSACCHRLGQCHCRINDVLVPGNWHPLLGRGTPSLLTFYRRSGRKHSFHRNPRAPSSRDSSCGPGGPGRCLLHH</sequence>
<gene>
    <name evidence="2" type="primary">SPATA3</name>
</gene>
<evidence type="ECO:0000313" key="1">
    <source>
        <dbReference type="Proteomes" id="UP000694863"/>
    </source>
</evidence>
<keyword evidence="1" id="KW-1185">Reference proteome</keyword>
<name>A0AC55DDJ9_ECHTE</name>
<dbReference type="RefSeq" id="XP_045149817.1">
    <property type="nucleotide sequence ID" value="XM_045293882.1"/>
</dbReference>
<proteinExistence type="predicted"/>
<dbReference type="Proteomes" id="UP000694863">
    <property type="component" value="Unplaced"/>
</dbReference>
<evidence type="ECO:0000313" key="2">
    <source>
        <dbReference type="RefSeq" id="XP_045149817.1"/>
    </source>
</evidence>